<dbReference type="Proteomes" id="UP000694865">
    <property type="component" value="Unplaced"/>
</dbReference>
<proteinExistence type="predicted"/>
<name>A0ABM0H1G7_SACKO</name>
<dbReference type="RefSeq" id="XP_002742098.2">
    <property type="nucleotide sequence ID" value="XM_002742052.2"/>
</dbReference>
<sequence>MLKIDADAIHPRRGSDPWVAMTPLKEDVCDRDSEAVTFSETETGLNYIEVYDSIPEYESVVEPPKDKTGISFSNECNKVKHNTGYKGSEVGYVPVSSGRRKFNAAGYVLMQNQQWTHIDNVKRLRDTGGYNPRASWVYENNVANMPKQNMGTWTHINNVSYKKHTEVKRAATVVAEGREQRDEKPGRSKSIA</sequence>
<dbReference type="GeneID" id="100375454"/>
<keyword evidence="1" id="KW-1185">Reference proteome</keyword>
<accession>A0ABM0H1G7</accession>
<organism evidence="1 2">
    <name type="scientific">Saccoglossus kowalevskii</name>
    <name type="common">Acorn worm</name>
    <dbReference type="NCBI Taxonomy" id="10224"/>
    <lineage>
        <taxon>Eukaryota</taxon>
        <taxon>Metazoa</taxon>
        <taxon>Hemichordata</taxon>
        <taxon>Enteropneusta</taxon>
        <taxon>Harrimaniidae</taxon>
        <taxon>Saccoglossus</taxon>
    </lineage>
</organism>
<evidence type="ECO:0000313" key="2">
    <source>
        <dbReference type="RefSeq" id="XP_002742098.2"/>
    </source>
</evidence>
<gene>
    <name evidence="2" type="primary">LOC100375454</name>
</gene>
<reference evidence="2" key="1">
    <citation type="submission" date="2025-08" db="UniProtKB">
        <authorList>
            <consortium name="RefSeq"/>
        </authorList>
    </citation>
    <scope>IDENTIFICATION</scope>
    <source>
        <tissue evidence="2">Testes</tissue>
    </source>
</reference>
<evidence type="ECO:0000313" key="1">
    <source>
        <dbReference type="Proteomes" id="UP000694865"/>
    </source>
</evidence>
<protein>
    <submittedName>
        <fullName evidence="2">Uncharacterized protein LOC100375454</fullName>
    </submittedName>
</protein>